<organism evidence="2 3">
    <name type="scientific">Aldrovandia affinis</name>
    <dbReference type="NCBI Taxonomy" id="143900"/>
    <lineage>
        <taxon>Eukaryota</taxon>
        <taxon>Metazoa</taxon>
        <taxon>Chordata</taxon>
        <taxon>Craniata</taxon>
        <taxon>Vertebrata</taxon>
        <taxon>Euteleostomi</taxon>
        <taxon>Actinopterygii</taxon>
        <taxon>Neopterygii</taxon>
        <taxon>Teleostei</taxon>
        <taxon>Notacanthiformes</taxon>
        <taxon>Halosauridae</taxon>
        <taxon>Aldrovandia</taxon>
    </lineage>
</organism>
<feature type="region of interest" description="Disordered" evidence="1">
    <location>
        <begin position="114"/>
        <end position="152"/>
    </location>
</feature>
<evidence type="ECO:0000256" key="1">
    <source>
        <dbReference type="SAM" id="MobiDB-lite"/>
    </source>
</evidence>
<evidence type="ECO:0000313" key="3">
    <source>
        <dbReference type="Proteomes" id="UP001221898"/>
    </source>
</evidence>
<dbReference type="EMBL" id="JAINUG010000044">
    <property type="protein sequence ID" value="KAJ8406229.1"/>
    <property type="molecule type" value="Genomic_DNA"/>
</dbReference>
<sequence>MGCPLTASDGGAIRSLLRTLPVCWRPRTRVDSALLGSVGCVRVRVSASRHRSVRKTMSLCCGFIPHPRLGAQFRPGTVTSCSPTLYLSMHGSPEDSTDVLGPMAAFSHCSTANRNRPLATGSASHGVSQSSTGRENNTRARVKKQRTNRQPF</sequence>
<keyword evidence="3" id="KW-1185">Reference proteome</keyword>
<dbReference type="Proteomes" id="UP001221898">
    <property type="component" value="Unassembled WGS sequence"/>
</dbReference>
<protein>
    <submittedName>
        <fullName evidence="2">Uncharacterized protein</fullName>
    </submittedName>
</protein>
<name>A0AAD7WS12_9TELE</name>
<dbReference type="AlphaFoldDB" id="A0AAD7WS12"/>
<feature type="compositionally biased region" description="Basic residues" evidence="1">
    <location>
        <begin position="140"/>
        <end position="152"/>
    </location>
</feature>
<gene>
    <name evidence="2" type="ORF">AAFF_G00304600</name>
</gene>
<proteinExistence type="predicted"/>
<reference evidence="2" key="1">
    <citation type="journal article" date="2023" name="Science">
        <title>Genome structures resolve the early diversification of teleost fishes.</title>
        <authorList>
            <person name="Parey E."/>
            <person name="Louis A."/>
            <person name="Montfort J."/>
            <person name="Bouchez O."/>
            <person name="Roques C."/>
            <person name="Iampietro C."/>
            <person name="Lluch J."/>
            <person name="Castinel A."/>
            <person name="Donnadieu C."/>
            <person name="Desvignes T."/>
            <person name="Floi Bucao C."/>
            <person name="Jouanno E."/>
            <person name="Wen M."/>
            <person name="Mejri S."/>
            <person name="Dirks R."/>
            <person name="Jansen H."/>
            <person name="Henkel C."/>
            <person name="Chen W.J."/>
            <person name="Zahm M."/>
            <person name="Cabau C."/>
            <person name="Klopp C."/>
            <person name="Thompson A.W."/>
            <person name="Robinson-Rechavi M."/>
            <person name="Braasch I."/>
            <person name="Lecointre G."/>
            <person name="Bobe J."/>
            <person name="Postlethwait J.H."/>
            <person name="Berthelot C."/>
            <person name="Roest Crollius H."/>
            <person name="Guiguen Y."/>
        </authorList>
    </citation>
    <scope>NUCLEOTIDE SEQUENCE</scope>
    <source>
        <strain evidence="2">NC1722</strain>
    </source>
</reference>
<feature type="compositionally biased region" description="Polar residues" evidence="1">
    <location>
        <begin position="121"/>
        <end position="135"/>
    </location>
</feature>
<evidence type="ECO:0000313" key="2">
    <source>
        <dbReference type="EMBL" id="KAJ8406229.1"/>
    </source>
</evidence>
<comment type="caution">
    <text evidence="2">The sequence shown here is derived from an EMBL/GenBank/DDBJ whole genome shotgun (WGS) entry which is preliminary data.</text>
</comment>
<accession>A0AAD7WS12</accession>